<dbReference type="Gene3D" id="1.20.80.10">
    <property type="match status" value="1"/>
</dbReference>
<evidence type="ECO:0000256" key="4">
    <source>
        <dbReference type="SAM" id="Phobius"/>
    </source>
</evidence>
<dbReference type="PROSITE" id="PS51228">
    <property type="entry name" value="ACB_2"/>
    <property type="match status" value="1"/>
</dbReference>
<feature type="region of interest" description="Disordered" evidence="3">
    <location>
        <begin position="128"/>
        <end position="255"/>
    </location>
</feature>
<dbReference type="PANTHER" id="PTHR23310:SF77">
    <property type="entry name" value="LD25952P"/>
    <property type="match status" value="1"/>
</dbReference>
<evidence type="ECO:0000259" key="5">
    <source>
        <dbReference type="PROSITE" id="PS51228"/>
    </source>
</evidence>
<evidence type="ECO:0000256" key="3">
    <source>
        <dbReference type="SAM" id="MobiDB-lite"/>
    </source>
</evidence>
<dbReference type="PANTHER" id="PTHR23310">
    <property type="entry name" value="ACYL-COA-BINDING PROTEIN, ACBP"/>
    <property type="match status" value="1"/>
</dbReference>
<dbReference type="GO" id="GO:0019915">
    <property type="term" value="P:lipid storage"/>
    <property type="evidence" value="ECO:0007669"/>
    <property type="project" value="UniProtKB-ARBA"/>
</dbReference>
<dbReference type="GO" id="GO:0000062">
    <property type="term" value="F:fatty-acyl-CoA binding"/>
    <property type="evidence" value="ECO:0007669"/>
    <property type="project" value="InterPro"/>
</dbReference>
<sequence length="381" mass="43441">MSVQEKFEKAVNVIKNLPKHGSYQPSNELQLRFYAYYKQATEGYNYHPRPSFWEVVKRAKWDAWSKLGNMSKEEAMIHYVEELRKIVETMSYTDNVANFLNSLDDFYENVPVEDLEMLMGPIIQQIRSRPNSPLSGSPLASRDTSPTRTSSFDNTQNPRLRRPPAPPNTKSVISGSLETSPTSSYSASPLPPDTDDEDDHFLDTEMEPEGKDSTKPLCPSDNSPSELPENNPSKDQLDTHRPRPVPVGNKDPADRRMVSEPTVSLEVKQEIVEIKKRLQSIETTMQSELCTPPATNSVPGGTPVGVVGVNVYRMVVVQMGREVDILRQRMADLEEQNQREIEERNTTWRPLGLPMQTTIFLMAWPVLMIFFAKWLTVRRNR</sequence>
<keyword evidence="4" id="KW-0472">Membrane</keyword>
<reference evidence="6" key="1">
    <citation type="submission" date="2015-11" db="EMBL/GenBank/DDBJ databases">
        <title>De novo transcriptome assembly of four potential Pierce s Disease insect vectors from Arizona vineyards.</title>
        <authorList>
            <person name="Tassone E.E."/>
        </authorList>
    </citation>
    <scope>NUCLEOTIDE SEQUENCE</scope>
</reference>
<evidence type="ECO:0000256" key="2">
    <source>
        <dbReference type="SAM" id="Coils"/>
    </source>
</evidence>
<feature type="domain" description="ACB" evidence="5">
    <location>
        <begin position="3"/>
        <end position="92"/>
    </location>
</feature>
<dbReference type="SUPFAM" id="SSF47027">
    <property type="entry name" value="Acyl-CoA binding protein"/>
    <property type="match status" value="1"/>
</dbReference>
<feature type="compositionally biased region" description="Polar residues" evidence="3">
    <location>
        <begin position="168"/>
        <end position="187"/>
    </location>
</feature>
<name>A0A1B6IVH3_9HEMI</name>
<feature type="compositionally biased region" description="Polar residues" evidence="3">
    <location>
        <begin position="142"/>
        <end position="157"/>
    </location>
</feature>
<dbReference type="EMBL" id="GECU01016767">
    <property type="protein sequence ID" value="JAS90939.1"/>
    <property type="molecule type" value="Transcribed_RNA"/>
</dbReference>
<dbReference type="InterPro" id="IPR000582">
    <property type="entry name" value="Acyl-CoA-binding_protein"/>
</dbReference>
<accession>A0A1B6IVH3</accession>
<proteinExistence type="predicted"/>
<feature type="compositionally biased region" description="Acidic residues" evidence="3">
    <location>
        <begin position="193"/>
        <end position="207"/>
    </location>
</feature>
<dbReference type="Pfam" id="PF00887">
    <property type="entry name" value="ACBP"/>
    <property type="match status" value="1"/>
</dbReference>
<evidence type="ECO:0000313" key="6">
    <source>
        <dbReference type="EMBL" id="JAS90939.1"/>
    </source>
</evidence>
<keyword evidence="1" id="KW-0446">Lipid-binding</keyword>
<protein>
    <recommendedName>
        <fullName evidence="5">ACB domain-containing protein</fullName>
    </recommendedName>
</protein>
<dbReference type="AlphaFoldDB" id="A0A1B6IVH3"/>
<feature type="compositionally biased region" description="Polar residues" evidence="3">
    <location>
        <begin position="220"/>
        <end position="234"/>
    </location>
</feature>
<organism evidence="6">
    <name type="scientific">Homalodisca liturata</name>
    <dbReference type="NCBI Taxonomy" id="320908"/>
    <lineage>
        <taxon>Eukaryota</taxon>
        <taxon>Metazoa</taxon>
        <taxon>Ecdysozoa</taxon>
        <taxon>Arthropoda</taxon>
        <taxon>Hexapoda</taxon>
        <taxon>Insecta</taxon>
        <taxon>Pterygota</taxon>
        <taxon>Neoptera</taxon>
        <taxon>Paraneoptera</taxon>
        <taxon>Hemiptera</taxon>
        <taxon>Auchenorrhyncha</taxon>
        <taxon>Membracoidea</taxon>
        <taxon>Cicadellidae</taxon>
        <taxon>Cicadellinae</taxon>
        <taxon>Proconiini</taxon>
        <taxon>Homalodisca</taxon>
    </lineage>
</organism>
<dbReference type="FunFam" id="1.20.80.10:FF:000010">
    <property type="entry name" value="Acyl-CoA-binding domain-containing protein 5"/>
    <property type="match status" value="1"/>
</dbReference>
<keyword evidence="4" id="KW-0812">Transmembrane</keyword>
<keyword evidence="2" id="KW-0175">Coiled coil</keyword>
<feature type="transmembrane region" description="Helical" evidence="4">
    <location>
        <begin position="359"/>
        <end position="377"/>
    </location>
</feature>
<dbReference type="InterPro" id="IPR014352">
    <property type="entry name" value="FERM/acyl-CoA-bd_prot_sf"/>
</dbReference>
<dbReference type="GO" id="GO:0006631">
    <property type="term" value="P:fatty acid metabolic process"/>
    <property type="evidence" value="ECO:0007669"/>
    <property type="project" value="TreeGrafter"/>
</dbReference>
<dbReference type="GO" id="GO:0005737">
    <property type="term" value="C:cytoplasm"/>
    <property type="evidence" value="ECO:0007669"/>
    <property type="project" value="TreeGrafter"/>
</dbReference>
<feature type="coiled-coil region" evidence="2">
    <location>
        <begin position="316"/>
        <end position="343"/>
    </location>
</feature>
<evidence type="ECO:0000256" key="1">
    <source>
        <dbReference type="ARBA" id="ARBA00023121"/>
    </source>
</evidence>
<keyword evidence="4" id="KW-1133">Transmembrane helix</keyword>
<dbReference type="PRINTS" id="PR00689">
    <property type="entry name" value="ACOABINDINGP"/>
</dbReference>
<gene>
    <name evidence="6" type="ORF">g.33231</name>
</gene>
<dbReference type="InterPro" id="IPR035984">
    <property type="entry name" value="Acyl-CoA-binding_sf"/>
</dbReference>